<organism evidence="12 13">
    <name type="scientific">Thelephora terrestris</name>
    <dbReference type="NCBI Taxonomy" id="56493"/>
    <lineage>
        <taxon>Eukaryota</taxon>
        <taxon>Fungi</taxon>
        <taxon>Dikarya</taxon>
        <taxon>Basidiomycota</taxon>
        <taxon>Agaricomycotina</taxon>
        <taxon>Agaricomycetes</taxon>
        <taxon>Thelephorales</taxon>
        <taxon>Thelephoraceae</taxon>
        <taxon>Thelephora</taxon>
    </lineage>
</organism>
<dbReference type="GO" id="GO:0005829">
    <property type="term" value="C:cytosol"/>
    <property type="evidence" value="ECO:0007669"/>
    <property type="project" value="TreeGrafter"/>
</dbReference>
<dbReference type="FunFam" id="3.40.1030.10:FF:000002">
    <property type="entry name" value="Anthranilate phosphoribosyltransferase"/>
    <property type="match status" value="1"/>
</dbReference>
<dbReference type="SUPFAM" id="SSF52418">
    <property type="entry name" value="Nucleoside phosphorylase/phosphoribosyltransferase catalytic domain"/>
    <property type="match status" value="1"/>
</dbReference>
<comment type="caution">
    <text evidence="12">The sequence shown here is derived from an EMBL/GenBank/DDBJ whole genome shotgun (WGS) entry which is preliminary data.</text>
</comment>
<evidence type="ECO:0000256" key="3">
    <source>
        <dbReference type="ARBA" id="ARBA00022605"/>
    </source>
</evidence>
<dbReference type="InterPro" id="IPR005940">
    <property type="entry name" value="Anthranilate_Pribosyl_Tfrase"/>
</dbReference>
<dbReference type="InterPro" id="IPR000312">
    <property type="entry name" value="Glycosyl_Trfase_fam3"/>
</dbReference>
<feature type="domain" description="Glycosyl transferase family 3" evidence="10">
    <location>
        <begin position="98"/>
        <end position="366"/>
    </location>
</feature>
<accession>A0A9P6L4P5</accession>
<comment type="similarity">
    <text evidence="8">Belongs to the anthranilate phosphoribosyltransferase family.</text>
</comment>
<keyword evidence="7" id="KW-0057">Aromatic amino acid biosynthesis</keyword>
<dbReference type="Pfam" id="PF02885">
    <property type="entry name" value="Glycos_trans_3N"/>
    <property type="match status" value="1"/>
</dbReference>
<keyword evidence="3" id="KW-0028">Amino-acid biosynthesis</keyword>
<evidence type="ECO:0000256" key="1">
    <source>
        <dbReference type="ARBA" id="ARBA00004907"/>
    </source>
</evidence>
<dbReference type="InterPro" id="IPR035902">
    <property type="entry name" value="Nuc_phospho_transferase"/>
</dbReference>
<reference evidence="12" key="1">
    <citation type="journal article" date="2020" name="Nat. Commun.">
        <title>Large-scale genome sequencing of mycorrhizal fungi provides insights into the early evolution of symbiotic traits.</title>
        <authorList>
            <person name="Miyauchi S."/>
            <person name="Kiss E."/>
            <person name="Kuo A."/>
            <person name="Drula E."/>
            <person name="Kohler A."/>
            <person name="Sanchez-Garcia M."/>
            <person name="Morin E."/>
            <person name="Andreopoulos B."/>
            <person name="Barry K.W."/>
            <person name="Bonito G."/>
            <person name="Buee M."/>
            <person name="Carver A."/>
            <person name="Chen C."/>
            <person name="Cichocki N."/>
            <person name="Clum A."/>
            <person name="Culley D."/>
            <person name="Crous P.W."/>
            <person name="Fauchery L."/>
            <person name="Girlanda M."/>
            <person name="Hayes R.D."/>
            <person name="Keri Z."/>
            <person name="LaButti K."/>
            <person name="Lipzen A."/>
            <person name="Lombard V."/>
            <person name="Magnuson J."/>
            <person name="Maillard F."/>
            <person name="Murat C."/>
            <person name="Nolan M."/>
            <person name="Ohm R.A."/>
            <person name="Pangilinan J."/>
            <person name="Pereira M.F."/>
            <person name="Perotto S."/>
            <person name="Peter M."/>
            <person name="Pfister S."/>
            <person name="Riley R."/>
            <person name="Sitrit Y."/>
            <person name="Stielow J.B."/>
            <person name="Szollosi G."/>
            <person name="Zifcakova L."/>
            <person name="Stursova M."/>
            <person name="Spatafora J.W."/>
            <person name="Tedersoo L."/>
            <person name="Vaario L.M."/>
            <person name="Yamada A."/>
            <person name="Yan M."/>
            <person name="Wang P."/>
            <person name="Xu J."/>
            <person name="Bruns T."/>
            <person name="Baldrian P."/>
            <person name="Vilgalys R."/>
            <person name="Dunand C."/>
            <person name="Henrissat B."/>
            <person name="Grigoriev I.V."/>
            <person name="Hibbett D."/>
            <person name="Nagy L.G."/>
            <person name="Martin F.M."/>
        </authorList>
    </citation>
    <scope>NUCLEOTIDE SEQUENCE</scope>
    <source>
        <strain evidence="12">UH-Tt-Lm1</strain>
    </source>
</reference>
<evidence type="ECO:0000259" key="11">
    <source>
        <dbReference type="Pfam" id="PF02885"/>
    </source>
</evidence>
<evidence type="ECO:0000256" key="8">
    <source>
        <dbReference type="ARBA" id="ARBA00061500"/>
    </source>
</evidence>
<dbReference type="OrthoDB" id="427800at2759"/>
<dbReference type="GO" id="GO:0000162">
    <property type="term" value="P:L-tryptophan biosynthetic process"/>
    <property type="evidence" value="ECO:0007669"/>
    <property type="project" value="UniProtKB-KW"/>
</dbReference>
<dbReference type="HAMAP" id="MF_00211">
    <property type="entry name" value="TrpD"/>
    <property type="match status" value="1"/>
</dbReference>
<dbReference type="GO" id="GO:0004048">
    <property type="term" value="F:anthranilate phosphoribosyltransferase activity"/>
    <property type="evidence" value="ECO:0007669"/>
    <property type="project" value="UniProtKB-EC"/>
</dbReference>
<keyword evidence="13" id="KW-1185">Reference proteome</keyword>
<evidence type="ECO:0000256" key="6">
    <source>
        <dbReference type="ARBA" id="ARBA00022822"/>
    </source>
</evidence>
<evidence type="ECO:0000256" key="7">
    <source>
        <dbReference type="ARBA" id="ARBA00023141"/>
    </source>
</evidence>
<proteinExistence type="inferred from homology"/>
<dbReference type="InterPro" id="IPR017459">
    <property type="entry name" value="Glycosyl_Trfase_fam3_N_dom"/>
</dbReference>
<comment type="pathway">
    <text evidence="1">Amino-acid biosynthesis; L-tryptophan biosynthesis; L-tryptophan from chorismate: step 2/5.</text>
</comment>
<evidence type="ECO:0000256" key="9">
    <source>
        <dbReference type="ARBA" id="ARBA00071401"/>
    </source>
</evidence>
<evidence type="ECO:0000256" key="4">
    <source>
        <dbReference type="ARBA" id="ARBA00022676"/>
    </source>
</evidence>
<keyword evidence="5 12" id="KW-0808">Transferase</keyword>
<gene>
    <name evidence="12" type="ORF">BJ322DRAFT_139291</name>
</gene>
<evidence type="ECO:0000259" key="10">
    <source>
        <dbReference type="Pfam" id="PF00591"/>
    </source>
</evidence>
<evidence type="ECO:0000256" key="5">
    <source>
        <dbReference type="ARBA" id="ARBA00022679"/>
    </source>
</evidence>
<protein>
    <recommendedName>
        <fullName evidence="9">Anthranilate phosphoribosyltransferase</fullName>
        <ecNumber evidence="2">2.4.2.18</ecNumber>
    </recommendedName>
</protein>
<dbReference type="Pfam" id="PF00591">
    <property type="entry name" value="Glycos_transf_3"/>
    <property type="match status" value="1"/>
</dbReference>
<dbReference type="PANTHER" id="PTHR43285:SF2">
    <property type="entry name" value="ANTHRANILATE PHOSPHORIBOSYLTRANSFERASE"/>
    <property type="match status" value="1"/>
</dbReference>
<dbReference type="EC" id="2.4.2.18" evidence="2"/>
<dbReference type="EMBL" id="WIUZ02000010">
    <property type="protein sequence ID" value="KAF9783167.1"/>
    <property type="molecule type" value="Genomic_DNA"/>
</dbReference>
<dbReference type="AlphaFoldDB" id="A0A9P6L4P5"/>
<dbReference type="NCBIfam" id="TIGR01245">
    <property type="entry name" value="trpD"/>
    <property type="match status" value="1"/>
</dbReference>
<keyword evidence="4" id="KW-0328">Glycosyltransferase</keyword>
<evidence type="ECO:0000256" key="2">
    <source>
        <dbReference type="ARBA" id="ARBA00011948"/>
    </source>
</evidence>
<feature type="domain" description="Glycosyl transferase family 3 N-terminal" evidence="11">
    <location>
        <begin position="19"/>
        <end position="85"/>
    </location>
</feature>
<reference evidence="12" key="2">
    <citation type="submission" date="2020-11" db="EMBL/GenBank/DDBJ databases">
        <authorList>
            <consortium name="DOE Joint Genome Institute"/>
            <person name="Kuo A."/>
            <person name="Miyauchi S."/>
            <person name="Kiss E."/>
            <person name="Drula E."/>
            <person name="Kohler A."/>
            <person name="Sanchez-Garcia M."/>
            <person name="Andreopoulos B."/>
            <person name="Barry K.W."/>
            <person name="Bonito G."/>
            <person name="Buee M."/>
            <person name="Carver A."/>
            <person name="Chen C."/>
            <person name="Cichocki N."/>
            <person name="Clum A."/>
            <person name="Culley D."/>
            <person name="Crous P.W."/>
            <person name="Fauchery L."/>
            <person name="Girlanda M."/>
            <person name="Hayes R."/>
            <person name="Keri Z."/>
            <person name="Labutti K."/>
            <person name="Lipzen A."/>
            <person name="Lombard V."/>
            <person name="Magnuson J."/>
            <person name="Maillard F."/>
            <person name="Morin E."/>
            <person name="Murat C."/>
            <person name="Nolan M."/>
            <person name="Ohm R."/>
            <person name="Pangilinan J."/>
            <person name="Pereira M."/>
            <person name="Perotto S."/>
            <person name="Peter M."/>
            <person name="Riley R."/>
            <person name="Sitrit Y."/>
            <person name="Stielow B."/>
            <person name="Szollosi G."/>
            <person name="Zifcakova L."/>
            <person name="Stursova M."/>
            <person name="Spatafora J.W."/>
            <person name="Tedersoo L."/>
            <person name="Vaario L.-M."/>
            <person name="Yamada A."/>
            <person name="Yan M."/>
            <person name="Wang P."/>
            <person name="Xu J."/>
            <person name="Bruns T."/>
            <person name="Baldrian P."/>
            <person name="Vilgalys R."/>
            <person name="Henrissat B."/>
            <person name="Grigoriev I.V."/>
            <person name="Hibbett D."/>
            <person name="Nagy L.G."/>
            <person name="Martin F.M."/>
        </authorList>
    </citation>
    <scope>NUCLEOTIDE SEQUENCE</scope>
    <source>
        <strain evidence="12">UH-Tt-Lm1</strain>
    </source>
</reference>
<name>A0A9P6L4P5_9AGAM</name>
<dbReference type="Gene3D" id="1.20.970.10">
    <property type="entry name" value="Transferase, Pyrimidine Nucleoside Phosphorylase, Chain C"/>
    <property type="match status" value="1"/>
</dbReference>
<dbReference type="Gene3D" id="3.40.1030.10">
    <property type="entry name" value="Nucleoside phosphorylase/phosphoribosyltransferase catalytic domain"/>
    <property type="match status" value="1"/>
</dbReference>
<evidence type="ECO:0000313" key="13">
    <source>
        <dbReference type="Proteomes" id="UP000736335"/>
    </source>
</evidence>
<evidence type="ECO:0000313" key="12">
    <source>
        <dbReference type="EMBL" id="KAF9783167.1"/>
    </source>
</evidence>
<keyword evidence="6" id="KW-0822">Tryptophan biosynthesis</keyword>
<dbReference type="Proteomes" id="UP000736335">
    <property type="component" value="Unassembled WGS sequence"/>
</dbReference>
<sequence>MPIPLSHTDAKGYTQATFKPLLDKLVKTPEYFNPHDLQLSLEHIFTPGSIDPVQIGAFLAALHISRLERRPESLATAASLLRARAVPAAVDRGDEDFVVDIVGTGGDGHNTFNVSTTAAIVAAGAGARVIKHGSRASTSSSGSADLLERLDCLFVPPTPGTTIPFPRIPFQFILAPHYHPSLAFIAPHRKLLPFRTMFNILGPLINPAQPKGMVLGICEPELGTTFAQSLLDGGVEKALIVCGVEKLDEISCAGPTHVWELNKTVDGKGKITEYLVDPVSDFGLPIHPLEDVAGHSPEENARVFTRLLDPTQRLPSDADKETTRKYGAITDFVMMNASALLVVAGIADDFKHGVELARESITSGKAWEALQTFKEYQHLQRPTE</sequence>
<dbReference type="PANTHER" id="PTHR43285">
    <property type="entry name" value="ANTHRANILATE PHOSPHORIBOSYLTRANSFERASE"/>
    <property type="match status" value="1"/>
</dbReference>